<dbReference type="VEuPathDB" id="FungiDB:M747DRAFT_318129"/>
<organism evidence="3 4">
    <name type="scientific">Aspergillus niger</name>
    <dbReference type="NCBI Taxonomy" id="5061"/>
    <lineage>
        <taxon>Eukaryota</taxon>
        <taxon>Fungi</taxon>
        <taxon>Dikarya</taxon>
        <taxon>Ascomycota</taxon>
        <taxon>Pezizomycotina</taxon>
        <taxon>Eurotiomycetes</taxon>
        <taxon>Eurotiomycetidae</taxon>
        <taxon>Eurotiales</taxon>
        <taxon>Aspergillaceae</taxon>
        <taxon>Aspergillus</taxon>
        <taxon>Aspergillus subgen. Circumdati</taxon>
    </lineage>
</organism>
<dbReference type="InterPro" id="IPR052523">
    <property type="entry name" value="Trichothecene_AcTrans"/>
</dbReference>
<evidence type="ECO:0000313" key="3">
    <source>
        <dbReference type="EMBL" id="GAQ45096.1"/>
    </source>
</evidence>
<dbReference type="Gene3D" id="3.40.630.30">
    <property type="match status" value="1"/>
</dbReference>
<dbReference type="InterPro" id="IPR016181">
    <property type="entry name" value="Acyl_CoA_acyltransferase"/>
</dbReference>
<reference evidence="4" key="1">
    <citation type="journal article" date="2016" name="Genome Announc.">
        <title>Draft genome sequence of Aspergillus niger strain An76.</title>
        <authorList>
            <person name="Gong W."/>
            <person name="Cheng Z."/>
            <person name="Zhang H."/>
            <person name="Liu L."/>
            <person name="Gao P."/>
            <person name="Wang L."/>
        </authorList>
    </citation>
    <scope>NUCLEOTIDE SEQUENCE [LARGE SCALE GENOMIC DNA]</scope>
    <source>
        <strain evidence="4">An76</strain>
    </source>
</reference>
<dbReference type="InterPro" id="IPR000182">
    <property type="entry name" value="GNAT_dom"/>
</dbReference>
<protein>
    <submittedName>
        <fullName evidence="3">Unnamed protein product</fullName>
    </submittedName>
</protein>
<evidence type="ECO:0000313" key="4">
    <source>
        <dbReference type="Proteomes" id="UP000068243"/>
    </source>
</evidence>
<feature type="compositionally biased region" description="Acidic residues" evidence="1">
    <location>
        <begin position="781"/>
        <end position="792"/>
    </location>
</feature>
<dbReference type="VEuPathDB" id="FungiDB:ASPNIDRAFT2_1180469"/>
<evidence type="ECO:0000259" key="2">
    <source>
        <dbReference type="Pfam" id="PF00583"/>
    </source>
</evidence>
<evidence type="ECO:0000256" key="1">
    <source>
        <dbReference type="SAM" id="MobiDB-lite"/>
    </source>
</evidence>
<dbReference type="Proteomes" id="UP000068243">
    <property type="component" value="Unassembled WGS sequence"/>
</dbReference>
<dbReference type="SUPFAM" id="SSF57903">
    <property type="entry name" value="FYVE/PHD zinc finger"/>
    <property type="match status" value="1"/>
</dbReference>
<dbReference type="CDD" id="cd04301">
    <property type="entry name" value="NAT_SF"/>
    <property type="match status" value="1"/>
</dbReference>
<feature type="region of interest" description="Disordered" evidence="1">
    <location>
        <begin position="764"/>
        <end position="807"/>
    </location>
</feature>
<dbReference type="EMBL" id="BCMY01000015">
    <property type="protein sequence ID" value="GAQ45096.1"/>
    <property type="molecule type" value="Genomic_DNA"/>
</dbReference>
<dbReference type="PANTHER" id="PTHR42791">
    <property type="entry name" value="GNAT FAMILY ACETYLTRANSFERASE"/>
    <property type="match status" value="1"/>
</dbReference>
<name>A0A117E390_ASPNG</name>
<feature type="domain" description="N-acetyltransferase" evidence="2">
    <location>
        <begin position="125"/>
        <end position="185"/>
    </location>
</feature>
<gene>
    <name evidence="3" type="ORF">ABL_07757</name>
</gene>
<dbReference type="SUPFAM" id="SSF55729">
    <property type="entry name" value="Acyl-CoA N-acyltransferases (Nat)"/>
    <property type="match status" value="1"/>
</dbReference>
<dbReference type="VEuPathDB" id="FungiDB:M747DRAFT_318130"/>
<dbReference type="OrthoDB" id="1928087at2759"/>
<dbReference type="VEuPathDB" id="FungiDB:An08g10940"/>
<dbReference type="VEuPathDB" id="FungiDB:ATCC64974_96580"/>
<dbReference type="Pfam" id="PF00583">
    <property type="entry name" value="Acetyltransf_1"/>
    <property type="match status" value="1"/>
</dbReference>
<dbReference type="InterPro" id="IPR011011">
    <property type="entry name" value="Znf_FYVE_PHD"/>
</dbReference>
<dbReference type="GO" id="GO:0016747">
    <property type="term" value="F:acyltransferase activity, transferring groups other than amino-acyl groups"/>
    <property type="evidence" value="ECO:0007669"/>
    <property type="project" value="InterPro"/>
</dbReference>
<dbReference type="CDD" id="cd15489">
    <property type="entry name" value="PHD_SF"/>
    <property type="match status" value="1"/>
</dbReference>
<sequence length="807" mass="93126">MKFSLELAKEDDFPELITAQWETFDNPPQGIFRLFFPIEDGDWEKSLQRSIEDQRTSFIKEQPTVKWIKVMDVEKKRIAAAAKWYFFDNASSLAKRPPVEVDWYPKGVIRNFVTQAVQQYEQPRHEMGQGPHAYLHIGFTRPKYQKQGLGSKWMEWGLAEADRLGLETRLDSTDSGVPLYEKYNFQVAKVHELSPVMPASLTSNEMREWKRCEEEFLPIRTTVMVRFPGGVPAASMEVQGNQSITYSLTTQNFDVSASPYERFCRWFRCYEAYGPVLELVSDRPEALKKIKQLCEEPDKLDEWEEAQFPAPVGALASIVYTVNLDAGTLVVSYIDVPEYEPQIVTDWYDLHTVREASSLSAAGLREDLKELPTHAPEEIMNNGLAQPPLEPLHLHLDIPTFLNELQARLFIDLMWAWRWHVCDPITMRYDSPALNYFCITILRLAAWDFEVSFDTDVDLPVTDYPDVPWSCPKGDIYWFHGFLVVLHNNLEDQSMVRSAVQKAEQYLKKTASQNHHTRLIIISTCQVVFAEISDDTVRASSPSMLISDMSSGRWPAGFRALCQILTTNCWRESKTHRETWKPRLPAEIIQLILQHLEPRDTVAFTKASFITERKYYASIHQFKDLVIQSFRLLIPCCGKRSGLEESGVMCSVCYSWQHSDCLDQANLPSDSCPHYICSRCRSGEPEFLMGREAMYKFRRKGACKVRHEVTLKRFWLQQNQHVSSKMHESKHCLADIDYTVRFNGAFSGLAYGFDDRDLDDDGTDADGYNADGYDNYSYDDSGYEYDDHDEDDIGNHDTDHNEFDDEP</sequence>
<dbReference type="PANTHER" id="PTHR42791:SF5">
    <property type="entry name" value="HYPOTHETICAL ACETYLTRANSFERASE (EUROFUNG)"/>
    <property type="match status" value="1"/>
</dbReference>
<dbReference type="VEuPathDB" id="FungiDB:An08g10950"/>
<accession>A0A117E390</accession>
<comment type="caution">
    <text evidence="3">The sequence shown here is derived from an EMBL/GenBank/DDBJ whole genome shotgun (WGS) entry which is preliminary data.</text>
</comment>
<feature type="compositionally biased region" description="Low complexity" evidence="1">
    <location>
        <begin position="765"/>
        <end position="780"/>
    </location>
</feature>
<proteinExistence type="predicted"/>
<dbReference type="AlphaFoldDB" id="A0A117E390"/>